<feature type="transmembrane region" description="Helical" evidence="8">
    <location>
        <begin position="224"/>
        <end position="243"/>
    </location>
</feature>
<sequence length="400" mass="43832">MNEEKARVSGEAPRVASPILPTINPDLVKLQAPESNGIHPAFYVAVWISLSSSVILFNKWILSTLGFHYPILLTAWHLIFATVMTQIMARTTTLLDGRKTVKMTGRVYLRAIVPIGVFFSLSLICGNLTYLYLSVSFIQMLKAFTPVAVLIAGWILQIDAVDFKKLGNVSFIVIGVALASFGEIDFVLTGFLYQVGGIAFEAVRICMVQRLLNGAEFKMDPLVSLYYFAPVCAIMNFVIALIWEVPLVQMSEVHAVGLWTFFANACCAFFLNMSVVFLIGKTSGLVLTLCGVLKDILLVGASMLIWGTRISGLQAFGYTIALGGMIYYKLGQKELKPFIAEGTRRWAEFGANNPILRKLVIFSAFVASLFLFLGGLAPTYAPEYDPKNVLAAAKNSLGSS</sequence>
<dbReference type="Pfam" id="PF03151">
    <property type="entry name" value="TPT"/>
    <property type="match status" value="1"/>
</dbReference>
<dbReference type="InterPro" id="IPR004853">
    <property type="entry name" value="Sugar_P_trans_dom"/>
</dbReference>
<feature type="transmembrane region" description="Helical" evidence="8">
    <location>
        <begin position="67"/>
        <end position="87"/>
    </location>
</feature>
<feature type="transmembrane region" description="Helical" evidence="8">
    <location>
        <begin position="255"/>
        <end position="278"/>
    </location>
</feature>
<gene>
    <name evidence="10" type="ORF">B2J93_1672</name>
</gene>
<evidence type="ECO:0000256" key="8">
    <source>
        <dbReference type="SAM" id="Phobius"/>
    </source>
</evidence>
<dbReference type="Proteomes" id="UP000242519">
    <property type="component" value="Unassembled WGS sequence"/>
</dbReference>
<comment type="similarity">
    <text evidence="3">Belongs to the TPT transporter family. SLC35D subfamily.</text>
</comment>
<reference evidence="10 11" key="1">
    <citation type="submission" date="2017-04" db="EMBL/GenBank/DDBJ databases">
        <title>Draft genome sequence of Marssonina coronaria NL1: causal agent of apple blotch.</title>
        <authorList>
            <person name="Cheng Q."/>
        </authorList>
    </citation>
    <scope>NUCLEOTIDE SEQUENCE [LARGE SCALE GENOMIC DNA]</scope>
    <source>
        <strain evidence="10 11">NL1</strain>
    </source>
</reference>
<keyword evidence="11" id="KW-1185">Reference proteome</keyword>
<organism evidence="10 11">
    <name type="scientific">Diplocarpon coronariae</name>
    <dbReference type="NCBI Taxonomy" id="2795749"/>
    <lineage>
        <taxon>Eukaryota</taxon>
        <taxon>Fungi</taxon>
        <taxon>Dikarya</taxon>
        <taxon>Ascomycota</taxon>
        <taxon>Pezizomycotina</taxon>
        <taxon>Leotiomycetes</taxon>
        <taxon>Helotiales</taxon>
        <taxon>Drepanopezizaceae</taxon>
        <taxon>Diplocarpon</taxon>
    </lineage>
</organism>
<feature type="transmembrane region" description="Helical" evidence="8">
    <location>
        <begin position="285"/>
        <end position="306"/>
    </location>
</feature>
<protein>
    <recommendedName>
        <fullName evidence="9">Sugar phosphate transporter domain-containing protein</fullName>
    </recommendedName>
</protein>
<comment type="subunit">
    <text evidence="4">Homooligomer.</text>
</comment>
<evidence type="ECO:0000256" key="2">
    <source>
        <dbReference type="ARBA" id="ARBA00004477"/>
    </source>
</evidence>
<keyword evidence="5 8" id="KW-0812">Transmembrane</keyword>
<evidence type="ECO:0000313" key="11">
    <source>
        <dbReference type="Proteomes" id="UP000242519"/>
    </source>
</evidence>
<evidence type="ECO:0000256" key="1">
    <source>
        <dbReference type="ARBA" id="ARBA00003420"/>
    </source>
</evidence>
<evidence type="ECO:0000256" key="7">
    <source>
        <dbReference type="ARBA" id="ARBA00023136"/>
    </source>
</evidence>
<dbReference type="OrthoDB" id="6418713at2759"/>
<dbReference type="AlphaFoldDB" id="A0A218ZDL3"/>
<proteinExistence type="inferred from homology"/>
<evidence type="ECO:0000313" key="10">
    <source>
        <dbReference type="EMBL" id="OWP05623.1"/>
    </source>
</evidence>
<feature type="transmembrane region" description="Helical" evidence="8">
    <location>
        <begin position="130"/>
        <end position="154"/>
    </location>
</feature>
<dbReference type="GO" id="GO:0005789">
    <property type="term" value="C:endoplasmic reticulum membrane"/>
    <property type="evidence" value="ECO:0007669"/>
    <property type="project" value="UniProtKB-SubCell"/>
</dbReference>
<feature type="transmembrane region" description="Helical" evidence="8">
    <location>
        <begin position="41"/>
        <end position="61"/>
    </location>
</feature>
<evidence type="ECO:0000259" key="9">
    <source>
        <dbReference type="Pfam" id="PF03151"/>
    </source>
</evidence>
<name>A0A218ZDL3_9HELO</name>
<dbReference type="InterPro" id="IPR050186">
    <property type="entry name" value="TPT_transporter"/>
</dbReference>
<keyword evidence="6 8" id="KW-1133">Transmembrane helix</keyword>
<comment type="subcellular location">
    <subcellularLocation>
        <location evidence="2">Endoplasmic reticulum membrane</location>
        <topology evidence="2">Multi-pass membrane protein</topology>
    </subcellularLocation>
</comment>
<feature type="transmembrane region" description="Helical" evidence="8">
    <location>
        <begin position="166"/>
        <end position="184"/>
    </location>
</feature>
<evidence type="ECO:0000256" key="5">
    <source>
        <dbReference type="ARBA" id="ARBA00022692"/>
    </source>
</evidence>
<feature type="transmembrane region" description="Helical" evidence="8">
    <location>
        <begin position="107"/>
        <end position="124"/>
    </location>
</feature>
<evidence type="ECO:0000256" key="4">
    <source>
        <dbReference type="ARBA" id="ARBA00011182"/>
    </source>
</evidence>
<comment type="caution">
    <text evidence="10">The sequence shown here is derived from an EMBL/GenBank/DDBJ whole genome shotgun (WGS) entry which is preliminary data.</text>
</comment>
<evidence type="ECO:0000256" key="6">
    <source>
        <dbReference type="ARBA" id="ARBA00022989"/>
    </source>
</evidence>
<feature type="transmembrane region" description="Helical" evidence="8">
    <location>
        <begin position="359"/>
        <end position="381"/>
    </location>
</feature>
<keyword evidence="7 8" id="KW-0472">Membrane</keyword>
<accession>A0A218ZDL3</accession>
<comment type="function">
    <text evidence="1">Involved in the import of GDP-mannose from the cytoplasm into the Golgi lumen.</text>
</comment>
<feature type="transmembrane region" description="Helical" evidence="8">
    <location>
        <begin position="190"/>
        <end position="212"/>
    </location>
</feature>
<dbReference type="EMBL" id="MZNU01000061">
    <property type="protein sequence ID" value="OWP05623.1"/>
    <property type="molecule type" value="Genomic_DNA"/>
</dbReference>
<feature type="transmembrane region" description="Helical" evidence="8">
    <location>
        <begin position="312"/>
        <end position="330"/>
    </location>
</feature>
<dbReference type="PANTHER" id="PTHR11132">
    <property type="entry name" value="SOLUTE CARRIER FAMILY 35"/>
    <property type="match status" value="1"/>
</dbReference>
<evidence type="ECO:0000256" key="3">
    <source>
        <dbReference type="ARBA" id="ARBA00010425"/>
    </source>
</evidence>
<feature type="domain" description="Sugar phosphate transporter" evidence="9">
    <location>
        <begin position="41"/>
        <end position="328"/>
    </location>
</feature>
<dbReference type="InParanoid" id="A0A218ZDL3"/>